<dbReference type="InterPro" id="IPR014194">
    <property type="entry name" value="Spore_III_AE"/>
</dbReference>
<dbReference type="Proteomes" id="UP000295710">
    <property type="component" value="Unassembled WGS sequence"/>
</dbReference>
<comment type="caution">
    <text evidence="4">The sequence shown here is derived from an EMBL/GenBank/DDBJ whole genome shotgun (WGS) entry which is preliminary data.</text>
</comment>
<dbReference type="AlphaFoldDB" id="A0A4V2WSU8"/>
<dbReference type="Pfam" id="PF09546">
    <property type="entry name" value="Spore_III_AE"/>
    <property type="match status" value="1"/>
</dbReference>
<proteinExistence type="predicted"/>
<keyword evidence="5" id="KW-1185">Reference proteome</keyword>
<evidence type="ECO:0000256" key="2">
    <source>
        <dbReference type="SAM" id="Phobius"/>
    </source>
</evidence>
<evidence type="ECO:0000313" key="4">
    <source>
        <dbReference type="EMBL" id="TDA23090.1"/>
    </source>
</evidence>
<dbReference type="RefSeq" id="WP_132275145.1">
    <property type="nucleotide sequence ID" value="NZ_JAOBST010000003.1"/>
</dbReference>
<evidence type="ECO:0000313" key="5">
    <source>
        <dbReference type="Proteomes" id="UP000295710"/>
    </source>
</evidence>
<feature type="transmembrane region" description="Helical" evidence="2">
    <location>
        <begin position="256"/>
        <end position="282"/>
    </location>
</feature>
<keyword evidence="2" id="KW-0812">Transmembrane</keyword>
<feature type="transmembrane region" description="Helical" evidence="2">
    <location>
        <begin position="123"/>
        <end position="143"/>
    </location>
</feature>
<keyword evidence="3" id="KW-0732">Signal</keyword>
<feature type="region of interest" description="Disordered" evidence="1">
    <location>
        <begin position="29"/>
        <end position="54"/>
    </location>
</feature>
<name>A0A4V2WSU8_9FIRM</name>
<protein>
    <submittedName>
        <fullName evidence="4">Stage III sporulation protein AF</fullName>
    </submittedName>
</protein>
<accession>A0A4V2WSU8</accession>
<feature type="transmembrane region" description="Helical" evidence="2">
    <location>
        <begin position="155"/>
        <end position="175"/>
    </location>
</feature>
<organism evidence="4 5">
    <name type="scientific">Extibacter muris</name>
    <dbReference type="NCBI Taxonomy" id="1796622"/>
    <lineage>
        <taxon>Bacteria</taxon>
        <taxon>Bacillati</taxon>
        <taxon>Bacillota</taxon>
        <taxon>Clostridia</taxon>
        <taxon>Lachnospirales</taxon>
        <taxon>Lachnospiraceae</taxon>
        <taxon>Extibacter</taxon>
    </lineage>
</organism>
<feature type="compositionally biased region" description="Polar residues" evidence="1">
    <location>
        <begin position="30"/>
        <end position="40"/>
    </location>
</feature>
<dbReference type="EMBL" id="SMMX01000002">
    <property type="protein sequence ID" value="TDA23090.1"/>
    <property type="molecule type" value="Genomic_DNA"/>
</dbReference>
<sequence length="406" mass="43783">MKKCIYIVIAVLLLSASGLAGTGSIKEVQAQDSQEGQADTAQKEEAGSGEQEDPGVVEKQIISKFDFDDIDDSLKELFPEERLDFKETLMAVISGDMSLSADLLNRLVSDQLTYVVRSNKSNLIHILLIAIIAAVFTNFSNVFQNRQISEVSFYMLYLLLIALCLNSFEIVIDWVEGGIENLTSFMGVFCPLYFLAVAIAKGSVTSIAFFNIVLFLIYLVEMVIVNFLLPAVHIYIMVKVINYLSSEDYLSKLAELLQVVIVWTLKTLLACIIGLNVIQGLISPAIDTVKRSVVTRGAEAIPGIGDAIGGVTEVVLGTAVLVKNGIGMTGAVICIALCVAPLIQTGIVVIMYKLVAALIQPVSDKRIVGCVESVGDGCQILMRVVFTVGLLFLLTIAIVSAVTSGV</sequence>
<evidence type="ECO:0000256" key="3">
    <source>
        <dbReference type="SAM" id="SignalP"/>
    </source>
</evidence>
<gene>
    <name evidence="4" type="ORF">E1963_03125</name>
</gene>
<feature type="transmembrane region" description="Helical" evidence="2">
    <location>
        <begin position="380"/>
        <end position="402"/>
    </location>
</feature>
<feature type="signal peptide" evidence="3">
    <location>
        <begin position="1"/>
        <end position="20"/>
    </location>
</feature>
<feature type="transmembrane region" description="Helical" evidence="2">
    <location>
        <begin position="328"/>
        <end position="359"/>
    </location>
</feature>
<keyword evidence="2" id="KW-0472">Membrane</keyword>
<reference evidence="4 5" key="1">
    <citation type="journal article" date="2016" name="Nat. Microbiol.">
        <title>The Mouse Intestinal Bacterial Collection (miBC) provides host-specific insight into cultured diversity and functional potential of the gut microbiota.</title>
        <authorList>
            <person name="Lagkouvardos I."/>
            <person name="Pukall R."/>
            <person name="Abt B."/>
            <person name="Foesel B.U."/>
            <person name="Meier-Kolthoff J.P."/>
            <person name="Kumar N."/>
            <person name="Bresciani A."/>
            <person name="Martinez I."/>
            <person name="Just S."/>
            <person name="Ziegler C."/>
            <person name="Brugiroux S."/>
            <person name="Garzetti D."/>
            <person name="Wenning M."/>
            <person name="Bui T.P."/>
            <person name="Wang J."/>
            <person name="Hugenholtz F."/>
            <person name="Plugge C.M."/>
            <person name="Peterson D.A."/>
            <person name="Hornef M.W."/>
            <person name="Baines J.F."/>
            <person name="Smidt H."/>
            <person name="Walter J."/>
            <person name="Kristiansen K."/>
            <person name="Nielsen H.B."/>
            <person name="Haller D."/>
            <person name="Overmann J."/>
            <person name="Stecher B."/>
            <person name="Clavel T."/>
        </authorList>
    </citation>
    <scope>NUCLEOTIDE SEQUENCE [LARGE SCALE GENOMIC DNA]</scope>
    <source>
        <strain evidence="4 5">DSM 28560</strain>
    </source>
</reference>
<feature type="chain" id="PRO_5038989666" evidence="3">
    <location>
        <begin position="21"/>
        <end position="406"/>
    </location>
</feature>
<keyword evidence="2" id="KW-1133">Transmembrane helix</keyword>
<feature type="transmembrane region" description="Helical" evidence="2">
    <location>
        <begin position="181"/>
        <end position="200"/>
    </location>
</feature>
<evidence type="ECO:0000256" key="1">
    <source>
        <dbReference type="SAM" id="MobiDB-lite"/>
    </source>
</evidence>
<feature type="transmembrane region" description="Helical" evidence="2">
    <location>
        <begin position="212"/>
        <end position="236"/>
    </location>
</feature>